<dbReference type="PROSITE" id="PS51194">
    <property type="entry name" value="HELICASE_CTER"/>
    <property type="match status" value="1"/>
</dbReference>
<dbReference type="InterPro" id="IPR001650">
    <property type="entry name" value="Helicase_C-like"/>
</dbReference>
<evidence type="ECO:0000256" key="13">
    <source>
        <dbReference type="ARBA" id="ARBA00034808"/>
    </source>
</evidence>
<sequence>MLDIYSPIQYMKGVGPQRAKQLERLGIFTTWDLLYHFPREYQDRSDIRPAHSFSQGDLATVKGTVIAAQESKPRRGLSITKLALQEGAGTFYAVWFNQTYIKKQYPPGKELLITGKVDRKFGVPQIQVTDHEVLEGDEGMHSGRIVPIYPLTESLNQRFLRSLIKTTLEQVGSLAREFLPDSMLDRYNLPCLPEALREIHFPENQASCQRARRRFIMEELFLFELGVNLQKGRILKKVKKHEYIEEALSNRLLMSLPFRLTEAQKRVWREIEEDLKSSFPMNRLLQGDVGAGKTVIAALTLCKAAGSGLQGALMAPTELLAEQHAKGIKDLLEPMGIKVALLTGSGKKGRKKTLDALASGDIQVAIGTHALISEDVQYKNLGLVVVDEQHRFGVRQRAALQDKGVAPDVLVMTATPIPRTLALTLYGDLDVSIIDQLPPGRQGIKTHHVGLAQAGKAVGLIKQQITEGRQAYVVCPLVEESEKIDTQAAVELHGRLQKALVDCSIGLLHGRMKTQEKELVMNEFRKGTIDLLVSTTVIEVGVDVPNATAMVIWDAQRFGLAQLHQLRGRVGRGSHQSYCILVGDPTTREAKERMAAMCRTQDGFVLAEEDLKLRGPGEFFGTRQSGLPEFKIADLIRNGKEIEQAKKEAEALLSLNPDLRSPMHKQLFEQFASRFPDFVKYSDVS</sequence>
<dbReference type="OrthoDB" id="9804325at2"/>
<evidence type="ECO:0000313" key="19">
    <source>
        <dbReference type="Proteomes" id="UP000001556"/>
    </source>
</evidence>
<dbReference type="CDD" id="cd04488">
    <property type="entry name" value="RecG_wedge_OBF"/>
    <property type="match status" value="1"/>
</dbReference>
<feature type="domain" description="Helicase ATP-binding" evidence="16">
    <location>
        <begin position="274"/>
        <end position="434"/>
    </location>
</feature>
<dbReference type="NCBIfam" id="NF008168">
    <property type="entry name" value="PRK10917.2-2"/>
    <property type="match status" value="1"/>
</dbReference>
<dbReference type="Gene3D" id="3.40.50.300">
    <property type="entry name" value="P-loop containing nucleotide triphosphate hydrolases"/>
    <property type="match status" value="2"/>
</dbReference>
<dbReference type="InterPro" id="IPR033454">
    <property type="entry name" value="RecG_wedge"/>
</dbReference>
<evidence type="ECO:0000256" key="3">
    <source>
        <dbReference type="ARBA" id="ARBA00022741"/>
    </source>
</evidence>
<proteinExistence type="inferred from homology"/>
<dbReference type="SUPFAM" id="SSF50249">
    <property type="entry name" value="Nucleic acid-binding proteins"/>
    <property type="match status" value="1"/>
</dbReference>
<keyword evidence="3 15" id="KW-0547">Nucleotide-binding</keyword>
<comment type="similarity">
    <text evidence="1 15">Belongs to the helicase family. RecG subfamily.</text>
</comment>
<dbReference type="AlphaFoldDB" id="A4J6A2"/>
<keyword evidence="7 15" id="KW-0067">ATP-binding</keyword>
<dbReference type="STRING" id="349161.Dred_2088"/>
<dbReference type="Pfam" id="PF00270">
    <property type="entry name" value="DEAD"/>
    <property type="match status" value="1"/>
</dbReference>
<dbReference type="PANTHER" id="PTHR47964">
    <property type="entry name" value="ATP-DEPENDENT DNA HELICASE HOMOLOG RECG, CHLOROPLASTIC"/>
    <property type="match status" value="1"/>
</dbReference>
<dbReference type="Proteomes" id="UP000001556">
    <property type="component" value="Chromosome"/>
</dbReference>
<keyword evidence="6 15" id="KW-0347">Helicase</keyword>
<keyword evidence="5 15" id="KW-0378">Hydrolase</keyword>
<dbReference type="Pfam" id="PF00271">
    <property type="entry name" value="Helicase_C"/>
    <property type="match status" value="1"/>
</dbReference>
<comment type="catalytic activity">
    <reaction evidence="12 15">
        <text>Couples ATP hydrolysis with the unwinding of duplex DNA by translocating in the 3'-5' direction.</text>
        <dbReference type="EC" id="5.6.2.4"/>
    </reaction>
</comment>
<dbReference type="KEGG" id="drm:Dred_2088"/>
<evidence type="ECO:0000256" key="10">
    <source>
        <dbReference type="ARBA" id="ARBA00023204"/>
    </source>
</evidence>
<feature type="domain" description="Helicase C-terminal" evidence="17">
    <location>
        <begin position="460"/>
        <end position="612"/>
    </location>
</feature>
<dbReference type="SMART" id="SM00487">
    <property type="entry name" value="DEXDc"/>
    <property type="match status" value="1"/>
</dbReference>
<evidence type="ECO:0000256" key="4">
    <source>
        <dbReference type="ARBA" id="ARBA00022763"/>
    </source>
</evidence>
<keyword evidence="10 15" id="KW-0234">DNA repair</keyword>
<evidence type="ECO:0000313" key="18">
    <source>
        <dbReference type="EMBL" id="ABO50605.1"/>
    </source>
</evidence>
<dbReference type="PANTHER" id="PTHR47964:SF1">
    <property type="entry name" value="ATP-DEPENDENT DNA HELICASE HOMOLOG RECG, CHLOROPLASTIC"/>
    <property type="match status" value="1"/>
</dbReference>
<dbReference type="GO" id="GO:0016887">
    <property type="term" value="F:ATP hydrolysis activity"/>
    <property type="evidence" value="ECO:0007669"/>
    <property type="project" value="RHEA"/>
</dbReference>
<dbReference type="InterPro" id="IPR004609">
    <property type="entry name" value="ATP-dep_DNA_helicase_RecG"/>
</dbReference>
<evidence type="ECO:0000259" key="17">
    <source>
        <dbReference type="PROSITE" id="PS51194"/>
    </source>
</evidence>
<dbReference type="CDD" id="cd17992">
    <property type="entry name" value="DEXHc_RecG"/>
    <property type="match status" value="1"/>
</dbReference>
<dbReference type="Pfam" id="PF19833">
    <property type="entry name" value="RecG_dom3_C"/>
    <property type="match status" value="1"/>
</dbReference>
<evidence type="ECO:0000256" key="12">
    <source>
        <dbReference type="ARBA" id="ARBA00034617"/>
    </source>
</evidence>
<evidence type="ECO:0000256" key="7">
    <source>
        <dbReference type="ARBA" id="ARBA00022840"/>
    </source>
</evidence>
<evidence type="ECO:0000259" key="16">
    <source>
        <dbReference type="PROSITE" id="PS51192"/>
    </source>
</evidence>
<dbReference type="GO" id="GO:0043138">
    <property type="term" value="F:3'-5' DNA helicase activity"/>
    <property type="evidence" value="ECO:0007669"/>
    <property type="project" value="UniProtKB-EC"/>
</dbReference>
<dbReference type="eggNOG" id="COG1200">
    <property type="taxonomic scope" value="Bacteria"/>
</dbReference>
<dbReference type="SMART" id="SM00490">
    <property type="entry name" value="HELICc"/>
    <property type="match status" value="1"/>
</dbReference>
<dbReference type="GO" id="GO:0003677">
    <property type="term" value="F:DNA binding"/>
    <property type="evidence" value="ECO:0007669"/>
    <property type="project" value="UniProtKB-KW"/>
</dbReference>
<dbReference type="InterPro" id="IPR012340">
    <property type="entry name" value="NA-bd_OB-fold"/>
</dbReference>
<evidence type="ECO:0000256" key="9">
    <source>
        <dbReference type="ARBA" id="ARBA00023172"/>
    </source>
</evidence>
<dbReference type="PROSITE" id="PS51192">
    <property type="entry name" value="HELICASE_ATP_BIND_1"/>
    <property type="match status" value="1"/>
</dbReference>
<evidence type="ECO:0000256" key="8">
    <source>
        <dbReference type="ARBA" id="ARBA00023125"/>
    </source>
</evidence>
<evidence type="ECO:0000256" key="6">
    <source>
        <dbReference type="ARBA" id="ARBA00022806"/>
    </source>
</evidence>
<organism evidence="18 19">
    <name type="scientific">Desulforamulus reducens (strain ATCC BAA-1160 / DSM 100696 / MI-1)</name>
    <name type="common">Desulfotomaculum reducens</name>
    <dbReference type="NCBI Taxonomy" id="349161"/>
    <lineage>
        <taxon>Bacteria</taxon>
        <taxon>Bacillati</taxon>
        <taxon>Bacillota</taxon>
        <taxon>Clostridia</taxon>
        <taxon>Eubacteriales</taxon>
        <taxon>Peptococcaceae</taxon>
        <taxon>Desulforamulus</taxon>
    </lineage>
</organism>
<dbReference type="Pfam" id="PF17191">
    <property type="entry name" value="RecG_wedge"/>
    <property type="match status" value="1"/>
</dbReference>
<dbReference type="InterPro" id="IPR011545">
    <property type="entry name" value="DEAD/DEAH_box_helicase_dom"/>
</dbReference>
<dbReference type="SUPFAM" id="SSF52540">
    <property type="entry name" value="P-loop containing nucleoside triphosphate hydrolases"/>
    <property type="match status" value="2"/>
</dbReference>
<keyword evidence="19" id="KW-1185">Reference proteome</keyword>
<dbReference type="InterPro" id="IPR045562">
    <property type="entry name" value="RecG_dom3_C"/>
</dbReference>
<gene>
    <name evidence="18" type="ordered locus">Dred_2088</name>
</gene>
<keyword evidence="11" id="KW-0413">Isomerase</keyword>
<name>A4J6A2_DESRM</name>
<evidence type="ECO:0000256" key="1">
    <source>
        <dbReference type="ARBA" id="ARBA00007504"/>
    </source>
</evidence>
<keyword evidence="4 15" id="KW-0227">DNA damage</keyword>
<reference evidence="18 19" key="1">
    <citation type="submission" date="2007-03" db="EMBL/GenBank/DDBJ databases">
        <title>Complete sequence of Desulfotomaculum reducens MI-1.</title>
        <authorList>
            <consortium name="US DOE Joint Genome Institute"/>
            <person name="Copeland A."/>
            <person name="Lucas S."/>
            <person name="Lapidus A."/>
            <person name="Barry K."/>
            <person name="Detter J.C."/>
            <person name="Glavina del Rio T."/>
            <person name="Hammon N."/>
            <person name="Israni S."/>
            <person name="Dalin E."/>
            <person name="Tice H."/>
            <person name="Pitluck S."/>
            <person name="Sims D."/>
            <person name="Brettin T."/>
            <person name="Bruce D."/>
            <person name="Han C."/>
            <person name="Tapia R."/>
            <person name="Schmutz J."/>
            <person name="Larimer F."/>
            <person name="Land M."/>
            <person name="Hauser L."/>
            <person name="Kyrpides N."/>
            <person name="Kim E."/>
            <person name="Tebo B.M."/>
            <person name="Richardson P."/>
        </authorList>
    </citation>
    <scope>NUCLEOTIDE SEQUENCE [LARGE SCALE GENOMIC DNA]</scope>
    <source>
        <strain evidence="18 19">MI-1</strain>
    </source>
</reference>
<dbReference type="InterPro" id="IPR027417">
    <property type="entry name" value="P-loop_NTPase"/>
</dbReference>
<accession>A4J6A2</accession>
<dbReference type="NCBIfam" id="NF008165">
    <property type="entry name" value="PRK10917.1-3"/>
    <property type="match status" value="1"/>
</dbReference>
<comment type="function">
    <text evidence="15">Plays a critical role in recombination and DNA repair. Helps process Holliday junction intermediates to mature products by catalyzing branch migration. Has replication fork regression activity, unwinds stalled or blocked replication forks to make a HJ that can be resolved. Has a DNA unwinding activity characteristic of a DNA helicase with 3'-5' polarity.</text>
</comment>
<dbReference type="EMBL" id="CP000612">
    <property type="protein sequence ID" value="ABO50605.1"/>
    <property type="molecule type" value="Genomic_DNA"/>
</dbReference>
<dbReference type="GO" id="GO:0006281">
    <property type="term" value="P:DNA repair"/>
    <property type="evidence" value="ECO:0007669"/>
    <property type="project" value="UniProtKB-UniRule"/>
</dbReference>
<evidence type="ECO:0000256" key="2">
    <source>
        <dbReference type="ARBA" id="ARBA00017846"/>
    </source>
</evidence>
<keyword evidence="8" id="KW-0238">DNA-binding</keyword>
<dbReference type="Gene3D" id="2.40.50.140">
    <property type="entry name" value="Nucleic acid-binding proteins"/>
    <property type="match status" value="1"/>
</dbReference>
<dbReference type="GO" id="GO:0005524">
    <property type="term" value="F:ATP binding"/>
    <property type="evidence" value="ECO:0007669"/>
    <property type="project" value="UniProtKB-KW"/>
</dbReference>
<evidence type="ECO:0000256" key="5">
    <source>
        <dbReference type="ARBA" id="ARBA00022801"/>
    </source>
</evidence>
<dbReference type="HOGENOM" id="CLU_005122_7_1_9"/>
<dbReference type="NCBIfam" id="TIGR00643">
    <property type="entry name" value="recG"/>
    <property type="match status" value="1"/>
</dbReference>
<dbReference type="RefSeq" id="WP_011878411.1">
    <property type="nucleotide sequence ID" value="NC_009253.1"/>
</dbReference>
<keyword evidence="9 15" id="KW-0233">DNA recombination</keyword>
<dbReference type="InterPro" id="IPR047112">
    <property type="entry name" value="RecG/Mfd"/>
</dbReference>
<protein>
    <recommendedName>
        <fullName evidence="2 15">ATP-dependent DNA helicase RecG</fullName>
        <ecNumber evidence="13 15">5.6.2.4</ecNumber>
    </recommendedName>
</protein>
<evidence type="ECO:0000256" key="11">
    <source>
        <dbReference type="ARBA" id="ARBA00023235"/>
    </source>
</evidence>
<evidence type="ECO:0000256" key="14">
    <source>
        <dbReference type="ARBA" id="ARBA00048988"/>
    </source>
</evidence>
<dbReference type="InterPro" id="IPR014001">
    <property type="entry name" value="Helicase_ATP-bd"/>
</dbReference>
<comment type="catalytic activity">
    <reaction evidence="14 15">
        <text>ATP + H2O = ADP + phosphate + H(+)</text>
        <dbReference type="Rhea" id="RHEA:13065"/>
        <dbReference type="ChEBI" id="CHEBI:15377"/>
        <dbReference type="ChEBI" id="CHEBI:15378"/>
        <dbReference type="ChEBI" id="CHEBI:30616"/>
        <dbReference type="ChEBI" id="CHEBI:43474"/>
        <dbReference type="ChEBI" id="CHEBI:456216"/>
        <dbReference type="EC" id="5.6.2.4"/>
    </reaction>
</comment>
<dbReference type="GO" id="GO:0006310">
    <property type="term" value="P:DNA recombination"/>
    <property type="evidence" value="ECO:0007669"/>
    <property type="project" value="UniProtKB-UniRule"/>
</dbReference>
<evidence type="ECO:0000256" key="15">
    <source>
        <dbReference type="RuleBase" id="RU363016"/>
    </source>
</evidence>
<dbReference type="EC" id="5.6.2.4" evidence="13 15"/>